<comment type="caution">
    <text evidence="1">The sequence shown here is derived from an EMBL/GenBank/DDBJ whole genome shotgun (WGS) entry which is preliminary data.</text>
</comment>
<dbReference type="EMBL" id="VEVO01000008">
    <property type="protein sequence ID" value="KAF0039104.1"/>
    <property type="molecule type" value="Genomic_DNA"/>
</dbReference>
<evidence type="ECO:0000313" key="2">
    <source>
        <dbReference type="Proteomes" id="UP000438429"/>
    </source>
</evidence>
<accession>A0A6A4T7C1</accession>
<reference evidence="1 2" key="1">
    <citation type="submission" date="2019-06" db="EMBL/GenBank/DDBJ databases">
        <title>Draft genomes of female and male turbot (Scophthalmus maximus).</title>
        <authorList>
            <person name="Xu H."/>
            <person name="Xu X.-W."/>
            <person name="Shao C."/>
            <person name="Chen S."/>
        </authorList>
    </citation>
    <scope>NUCLEOTIDE SEQUENCE [LARGE SCALE GENOMIC DNA]</scope>
    <source>
        <strain evidence="1">Ysfricsl-2016a</strain>
        <tissue evidence="1">Blood</tissue>
    </source>
</reference>
<evidence type="ECO:0000313" key="1">
    <source>
        <dbReference type="EMBL" id="KAF0039104.1"/>
    </source>
</evidence>
<dbReference type="Proteomes" id="UP000438429">
    <property type="component" value="Unassembled WGS sequence"/>
</dbReference>
<protein>
    <submittedName>
        <fullName evidence="1">Uncharacterized protein</fullName>
    </submittedName>
</protein>
<organism evidence="1 2">
    <name type="scientific">Scophthalmus maximus</name>
    <name type="common">Turbot</name>
    <name type="synonym">Psetta maxima</name>
    <dbReference type="NCBI Taxonomy" id="52904"/>
    <lineage>
        <taxon>Eukaryota</taxon>
        <taxon>Metazoa</taxon>
        <taxon>Chordata</taxon>
        <taxon>Craniata</taxon>
        <taxon>Vertebrata</taxon>
        <taxon>Euteleostomi</taxon>
        <taxon>Actinopterygii</taxon>
        <taxon>Neopterygii</taxon>
        <taxon>Teleostei</taxon>
        <taxon>Neoteleostei</taxon>
        <taxon>Acanthomorphata</taxon>
        <taxon>Carangaria</taxon>
        <taxon>Pleuronectiformes</taxon>
        <taxon>Pleuronectoidei</taxon>
        <taxon>Scophthalmidae</taxon>
        <taxon>Scophthalmus</taxon>
    </lineage>
</organism>
<sequence>MAASHKVIYCKISISMLDYCEMKSSTLTTSGDVLQKCQTGLLFSERGVVRSSLRGTAADWRLLEVRLSLLVQAIHCGQTFEDDGPALETNNGLLPCFAMRQQFDMTLQLCRY</sequence>
<proteinExistence type="predicted"/>
<gene>
    <name evidence="1" type="ORF">F2P81_009588</name>
</gene>
<dbReference type="AlphaFoldDB" id="A0A6A4T7C1"/>
<name>A0A6A4T7C1_SCOMX</name>